<dbReference type="EMBL" id="CM026430">
    <property type="protein sequence ID" value="KAG0562134.1"/>
    <property type="molecule type" value="Genomic_DNA"/>
</dbReference>
<protein>
    <submittedName>
        <fullName evidence="2">Uncharacterized protein</fullName>
    </submittedName>
</protein>
<evidence type="ECO:0000313" key="1">
    <source>
        <dbReference type="EMBL" id="KAG0554145.1"/>
    </source>
</evidence>
<gene>
    <name evidence="1" type="ORF">KC19_12G066600</name>
    <name evidence="2" type="ORF">KC19_9G120600</name>
</gene>
<dbReference type="Proteomes" id="UP000822688">
    <property type="component" value="Chromosome 9"/>
</dbReference>
<dbReference type="AlphaFoldDB" id="A0A8T0GVG8"/>
<accession>A0A8T0GVG8</accession>
<evidence type="ECO:0000313" key="3">
    <source>
        <dbReference type="Proteomes" id="UP000822688"/>
    </source>
</evidence>
<sequence>MACLAKASATSSTIGPDPLFLIVTLLAGCMSWINLKAPDFFGTVNHRLEYGAIDGSSIPICIFSFNRLTNLGSKALGTGIGFKSQGTWGIVKMTIGATIFGLTHPISSGEEAKALPCLEIISRNLIFSGSFKNSPPPIFSLANVSSVKLCPIFLVSLNPGSSSAFLI</sequence>
<keyword evidence="3" id="KW-1185">Reference proteome</keyword>
<dbReference type="Proteomes" id="UP000822688">
    <property type="component" value="Chromosome 12"/>
</dbReference>
<reference evidence="2" key="1">
    <citation type="submission" date="2020-06" db="EMBL/GenBank/DDBJ databases">
        <title>WGS assembly of Ceratodon purpureus strain R40.</title>
        <authorList>
            <person name="Carey S.B."/>
            <person name="Jenkins J."/>
            <person name="Shu S."/>
            <person name="Lovell J.T."/>
            <person name="Sreedasyam A."/>
            <person name="Maumus F."/>
            <person name="Tiley G.P."/>
            <person name="Fernandez-Pozo N."/>
            <person name="Barry K."/>
            <person name="Chen C."/>
            <person name="Wang M."/>
            <person name="Lipzen A."/>
            <person name="Daum C."/>
            <person name="Saski C.A."/>
            <person name="Payton A.C."/>
            <person name="Mcbreen J.C."/>
            <person name="Conrad R.E."/>
            <person name="Kollar L.M."/>
            <person name="Olsson S."/>
            <person name="Huttunen S."/>
            <person name="Landis J.B."/>
            <person name="Wickett N.J."/>
            <person name="Johnson M.G."/>
            <person name="Rensing S.A."/>
            <person name="Grimwood J."/>
            <person name="Schmutz J."/>
            <person name="Mcdaniel S.F."/>
        </authorList>
    </citation>
    <scope>NUCLEOTIDE SEQUENCE</scope>
    <source>
        <strain evidence="2">R40</strain>
    </source>
</reference>
<proteinExistence type="predicted"/>
<evidence type="ECO:0000313" key="2">
    <source>
        <dbReference type="EMBL" id="KAG0562134.1"/>
    </source>
</evidence>
<dbReference type="EMBL" id="CM026433">
    <property type="protein sequence ID" value="KAG0554145.1"/>
    <property type="molecule type" value="Genomic_DNA"/>
</dbReference>
<comment type="caution">
    <text evidence="2">The sequence shown here is derived from an EMBL/GenBank/DDBJ whole genome shotgun (WGS) entry which is preliminary data.</text>
</comment>
<organism evidence="2 3">
    <name type="scientific">Ceratodon purpureus</name>
    <name type="common">Fire moss</name>
    <name type="synonym">Dicranum purpureum</name>
    <dbReference type="NCBI Taxonomy" id="3225"/>
    <lineage>
        <taxon>Eukaryota</taxon>
        <taxon>Viridiplantae</taxon>
        <taxon>Streptophyta</taxon>
        <taxon>Embryophyta</taxon>
        <taxon>Bryophyta</taxon>
        <taxon>Bryophytina</taxon>
        <taxon>Bryopsida</taxon>
        <taxon>Dicranidae</taxon>
        <taxon>Pseudoditrichales</taxon>
        <taxon>Ditrichaceae</taxon>
        <taxon>Ceratodon</taxon>
    </lineage>
</organism>
<dbReference type="PROSITE" id="PS51257">
    <property type="entry name" value="PROKAR_LIPOPROTEIN"/>
    <property type="match status" value="1"/>
</dbReference>
<name>A0A8T0GVG8_CERPU</name>